<keyword evidence="6 10" id="KW-1133">Transmembrane helix</keyword>
<accession>A0A026WR19</accession>
<dbReference type="GO" id="GO:0005886">
    <property type="term" value="C:plasma membrane"/>
    <property type="evidence" value="ECO:0007669"/>
    <property type="project" value="UniProtKB-SubCell"/>
</dbReference>
<dbReference type="GO" id="GO:0007165">
    <property type="term" value="P:signal transduction"/>
    <property type="evidence" value="ECO:0007669"/>
    <property type="project" value="UniProtKB-KW"/>
</dbReference>
<name>A0A026WR19_OOCBI</name>
<dbReference type="Proteomes" id="UP000279307">
    <property type="component" value="Chromosome 3"/>
</dbReference>
<evidence type="ECO:0000256" key="2">
    <source>
        <dbReference type="ARBA" id="ARBA00022475"/>
    </source>
</evidence>
<dbReference type="GO" id="GO:0004984">
    <property type="term" value="F:olfactory receptor activity"/>
    <property type="evidence" value="ECO:0007669"/>
    <property type="project" value="InterPro"/>
</dbReference>
<evidence type="ECO:0000256" key="10">
    <source>
        <dbReference type="RuleBase" id="RU351113"/>
    </source>
</evidence>
<dbReference type="EMBL" id="QOIP01000003">
    <property type="protein sequence ID" value="RLU24765.1"/>
    <property type="molecule type" value="Genomic_DNA"/>
</dbReference>
<dbReference type="AlphaFoldDB" id="A0A026WR19"/>
<keyword evidence="9 10" id="KW-0807">Transducer</keyword>
<evidence type="ECO:0000313" key="13">
    <source>
        <dbReference type="Proteomes" id="UP000053097"/>
    </source>
</evidence>
<evidence type="ECO:0000256" key="6">
    <source>
        <dbReference type="ARBA" id="ARBA00022989"/>
    </source>
</evidence>
<evidence type="ECO:0000256" key="3">
    <source>
        <dbReference type="ARBA" id="ARBA00022606"/>
    </source>
</evidence>
<keyword evidence="3 10" id="KW-0716">Sensory transduction</keyword>
<sequence>MRTTTLSRLIRIGLHIFGVWPYVSSTVLFRLYWIVMLSTAQVFQYRYVVVNIHMDDFSQFMDGVSSAMASSLLFIKLIILWINQRIFFELLQMMAEDWQNYISNHTNLRLMTNIADLARRMSRWIVGMQMIAVVTYISGVLAANVNSSEEVKPYARELILKMDFPFNISTNFIYMVISVVQSYHLTLVAYGITIINSLLVTLVLHVGGQIDILRGWLLTAFSKNSAQSMSEITLRSLITKHQQIILFSENIEDLYTYVALMILLSDTFIICCLGYVVATSLDTPNAAAILMKSLVFYITINLEVFIYCLSGEYLSAKSKMIGNAAYNALWYDIPTKQSRIVSFIILRSQKLLTITSGKIMDLSLERFTSVVKASASYLSMLLAMY</sequence>
<dbReference type="PANTHER" id="PTHR21137">
    <property type="entry name" value="ODORANT RECEPTOR"/>
    <property type="match status" value="1"/>
</dbReference>
<comment type="caution">
    <text evidence="10">Lacks conserved residue(s) required for the propagation of feature annotation.</text>
</comment>
<dbReference type="OMA" id="KLEPYAR"/>
<dbReference type="EMBL" id="KK107144">
    <property type="protein sequence ID" value="EZA57544.1"/>
    <property type="molecule type" value="Genomic_DNA"/>
</dbReference>
<dbReference type="OrthoDB" id="6765072at2759"/>
<evidence type="ECO:0000256" key="8">
    <source>
        <dbReference type="ARBA" id="ARBA00023170"/>
    </source>
</evidence>
<dbReference type="GO" id="GO:0005549">
    <property type="term" value="F:odorant binding"/>
    <property type="evidence" value="ECO:0007669"/>
    <property type="project" value="InterPro"/>
</dbReference>
<dbReference type="PANTHER" id="PTHR21137:SF35">
    <property type="entry name" value="ODORANT RECEPTOR 19A-RELATED"/>
    <property type="match status" value="1"/>
</dbReference>
<evidence type="ECO:0000256" key="4">
    <source>
        <dbReference type="ARBA" id="ARBA00022692"/>
    </source>
</evidence>
<evidence type="ECO:0000256" key="7">
    <source>
        <dbReference type="ARBA" id="ARBA00023136"/>
    </source>
</evidence>
<feature type="transmembrane region" description="Helical" evidence="10">
    <location>
        <begin position="12"/>
        <end position="35"/>
    </location>
</feature>
<reference evidence="12 14" key="2">
    <citation type="journal article" date="2018" name="Genome Res.">
        <title>The genomic architecture and molecular evolution of ant odorant receptors.</title>
        <authorList>
            <person name="McKenzie S.K."/>
            <person name="Kronauer D.J.C."/>
        </authorList>
    </citation>
    <scope>NUCLEOTIDE SEQUENCE [LARGE SCALE GENOMIC DNA]</scope>
    <source>
        <strain evidence="12">Clonal line C1</strain>
    </source>
</reference>
<evidence type="ECO:0000256" key="9">
    <source>
        <dbReference type="ARBA" id="ARBA00023224"/>
    </source>
</evidence>
<proteinExistence type="inferred from homology"/>
<keyword evidence="13" id="KW-1185">Reference proteome</keyword>
<keyword evidence="8 10" id="KW-0675">Receptor</keyword>
<reference evidence="12" key="3">
    <citation type="submission" date="2018-07" db="EMBL/GenBank/DDBJ databases">
        <authorList>
            <person name="Mckenzie S.K."/>
            <person name="Kronauer D.J.C."/>
        </authorList>
    </citation>
    <scope>NUCLEOTIDE SEQUENCE</scope>
    <source>
        <strain evidence="12">Clonal line C1</strain>
    </source>
</reference>
<dbReference type="InterPro" id="IPR004117">
    <property type="entry name" value="7tm6_olfct_rcpt"/>
</dbReference>
<dbReference type="Proteomes" id="UP000053097">
    <property type="component" value="Unassembled WGS sequence"/>
</dbReference>
<gene>
    <name evidence="12" type="ORF">DMN91_002855</name>
    <name evidence="11" type="ORF">X777_02080</name>
</gene>
<evidence type="ECO:0000256" key="5">
    <source>
        <dbReference type="ARBA" id="ARBA00022725"/>
    </source>
</evidence>
<comment type="similarity">
    <text evidence="10">Belongs to the insect chemoreceptor superfamily. Heteromeric odorant receptor channel (TC 1.A.69) family.</text>
</comment>
<reference evidence="11 13" key="1">
    <citation type="journal article" date="2014" name="Curr. Biol.">
        <title>The genome of the clonal raider ant Cerapachys biroi.</title>
        <authorList>
            <person name="Oxley P.R."/>
            <person name="Ji L."/>
            <person name="Fetter-Pruneda I."/>
            <person name="McKenzie S.K."/>
            <person name="Li C."/>
            <person name="Hu H."/>
            <person name="Zhang G."/>
            <person name="Kronauer D.J."/>
        </authorList>
    </citation>
    <scope>NUCLEOTIDE SEQUENCE [LARGE SCALE GENOMIC DNA]</scope>
</reference>
<evidence type="ECO:0000313" key="12">
    <source>
        <dbReference type="EMBL" id="RLU24765.1"/>
    </source>
</evidence>
<comment type="subcellular location">
    <subcellularLocation>
        <location evidence="1 10">Cell membrane</location>
        <topology evidence="1 10">Multi-pass membrane protein</topology>
    </subcellularLocation>
</comment>
<keyword evidence="7 10" id="KW-0472">Membrane</keyword>
<feature type="transmembrane region" description="Helical" evidence="10">
    <location>
        <begin position="254"/>
        <end position="277"/>
    </location>
</feature>
<evidence type="ECO:0000313" key="14">
    <source>
        <dbReference type="Proteomes" id="UP000279307"/>
    </source>
</evidence>
<feature type="transmembrane region" description="Helical" evidence="10">
    <location>
        <begin position="289"/>
        <end position="310"/>
    </location>
</feature>
<feature type="transmembrane region" description="Helical" evidence="10">
    <location>
        <begin position="172"/>
        <end position="204"/>
    </location>
</feature>
<dbReference type="Pfam" id="PF02949">
    <property type="entry name" value="7tm_6"/>
    <property type="match status" value="1"/>
</dbReference>
<keyword evidence="4 10" id="KW-0812">Transmembrane</keyword>
<feature type="transmembrane region" description="Helical" evidence="10">
    <location>
        <begin position="124"/>
        <end position="143"/>
    </location>
</feature>
<evidence type="ECO:0000313" key="11">
    <source>
        <dbReference type="EMBL" id="EZA57544.1"/>
    </source>
</evidence>
<evidence type="ECO:0000256" key="1">
    <source>
        <dbReference type="ARBA" id="ARBA00004651"/>
    </source>
</evidence>
<protein>
    <recommendedName>
        <fullName evidence="10">Odorant receptor</fullName>
    </recommendedName>
</protein>
<keyword evidence="2" id="KW-1003">Cell membrane</keyword>
<feature type="transmembrane region" description="Helical" evidence="10">
    <location>
        <begin position="64"/>
        <end position="83"/>
    </location>
</feature>
<dbReference type="STRING" id="2015173.A0A026WR19"/>
<keyword evidence="5 10" id="KW-0552">Olfaction</keyword>
<organism evidence="11 13">
    <name type="scientific">Ooceraea biroi</name>
    <name type="common">Clonal raider ant</name>
    <name type="synonym">Cerapachys biroi</name>
    <dbReference type="NCBI Taxonomy" id="2015173"/>
    <lineage>
        <taxon>Eukaryota</taxon>
        <taxon>Metazoa</taxon>
        <taxon>Ecdysozoa</taxon>
        <taxon>Arthropoda</taxon>
        <taxon>Hexapoda</taxon>
        <taxon>Insecta</taxon>
        <taxon>Pterygota</taxon>
        <taxon>Neoptera</taxon>
        <taxon>Endopterygota</taxon>
        <taxon>Hymenoptera</taxon>
        <taxon>Apocrita</taxon>
        <taxon>Aculeata</taxon>
        <taxon>Formicoidea</taxon>
        <taxon>Formicidae</taxon>
        <taxon>Dorylinae</taxon>
        <taxon>Ooceraea</taxon>
    </lineage>
</organism>